<dbReference type="EMBL" id="CCKQ01017399">
    <property type="protein sequence ID" value="CDW89277.1"/>
    <property type="molecule type" value="Genomic_DNA"/>
</dbReference>
<dbReference type="Proteomes" id="UP000039865">
    <property type="component" value="Unassembled WGS sequence"/>
</dbReference>
<comment type="similarity">
    <text evidence="1">Belongs to the AB hydrolase superfamily. AB hydrolase 4 family.</text>
</comment>
<dbReference type="InterPro" id="IPR029058">
    <property type="entry name" value="AB_hydrolase_fold"/>
</dbReference>
<keyword evidence="5" id="KW-1185">Reference proteome</keyword>
<dbReference type="Pfam" id="PF00561">
    <property type="entry name" value="Abhydrolase_1"/>
    <property type="match status" value="1"/>
</dbReference>
<organism evidence="4 5">
    <name type="scientific">Stylonychia lemnae</name>
    <name type="common">Ciliate</name>
    <dbReference type="NCBI Taxonomy" id="5949"/>
    <lineage>
        <taxon>Eukaryota</taxon>
        <taxon>Sar</taxon>
        <taxon>Alveolata</taxon>
        <taxon>Ciliophora</taxon>
        <taxon>Intramacronucleata</taxon>
        <taxon>Spirotrichea</taxon>
        <taxon>Stichotrichia</taxon>
        <taxon>Sporadotrichida</taxon>
        <taxon>Oxytrichidae</taxon>
        <taxon>Stylonychinae</taxon>
        <taxon>Stylonychia</taxon>
    </lineage>
</organism>
<dbReference type="PIRSF" id="PIRSF005211">
    <property type="entry name" value="Ab_hydro_YheT"/>
    <property type="match status" value="1"/>
</dbReference>
<gene>
    <name evidence="4" type="primary">Contig11216.g568</name>
    <name evidence="4" type="ORF">STYLEM_18409</name>
</gene>
<dbReference type="PANTHER" id="PTHR10794:SF63">
    <property type="entry name" value="ALPHA_BETA HYDROLASE 1, ISOFORM A"/>
    <property type="match status" value="1"/>
</dbReference>
<dbReference type="GO" id="GO:0034338">
    <property type="term" value="F:short-chain carboxylesterase activity"/>
    <property type="evidence" value="ECO:0007669"/>
    <property type="project" value="TreeGrafter"/>
</dbReference>
<dbReference type="InParanoid" id="A0A078B7K0"/>
<evidence type="ECO:0000313" key="4">
    <source>
        <dbReference type="EMBL" id="CDW89277.1"/>
    </source>
</evidence>
<name>A0A078B7K0_STYLE</name>
<dbReference type="OrthoDB" id="437070at2759"/>
<feature type="active site" description="Charge relay system" evidence="2">
    <location>
        <position position="280"/>
    </location>
</feature>
<dbReference type="OMA" id="LDWHGPH"/>
<dbReference type="AlphaFoldDB" id="A0A078B7K0"/>
<evidence type="ECO:0000313" key="5">
    <source>
        <dbReference type="Proteomes" id="UP000039865"/>
    </source>
</evidence>
<dbReference type="SUPFAM" id="SSF53474">
    <property type="entry name" value="alpha/beta-Hydrolases"/>
    <property type="match status" value="1"/>
</dbReference>
<evidence type="ECO:0000256" key="1">
    <source>
        <dbReference type="ARBA" id="ARBA00010884"/>
    </source>
</evidence>
<accession>A0A078B7K0</accession>
<proteinExistence type="inferred from homology"/>
<dbReference type="InterPro" id="IPR012020">
    <property type="entry name" value="ABHD4"/>
</dbReference>
<evidence type="ECO:0000256" key="2">
    <source>
        <dbReference type="PIRSR" id="PIRSR005211-1"/>
    </source>
</evidence>
<dbReference type="InterPro" id="IPR000073">
    <property type="entry name" value="AB_hydrolase_1"/>
</dbReference>
<dbReference type="InterPro" id="IPR050960">
    <property type="entry name" value="AB_hydrolase_4_sf"/>
</dbReference>
<dbReference type="Gene3D" id="3.40.50.1820">
    <property type="entry name" value="alpha/beta hydrolase"/>
    <property type="match status" value="1"/>
</dbReference>
<feature type="domain" description="AB hydrolase-1" evidence="3">
    <location>
        <begin position="62"/>
        <end position="315"/>
    </location>
</feature>
<dbReference type="PANTHER" id="PTHR10794">
    <property type="entry name" value="ABHYDROLASE DOMAIN-CONTAINING PROTEIN"/>
    <property type="match status" value="1"/>
</dbReference>
<protein>
    <recommendedName>
        <fullName evidence="3">AB hydrolase-1 domain-containing protein</fullName>
    </recommendedName>
</protein>
<sequence length="339" mass="38779">MRFFYDPNNTNLKKAINNQQLMGQDKLKDVVIFKRELFKLSDGGTVAIDWANYNDKVINRPILAMIPGLSGNSNQNYNLSMIMEAEQYGYQCVVLNYRGAAGVDLTSPKLYCAASQYDFREIVDHIHFNYCTNENGKQLRDIFMTGTSLGANNLGNLIGEDGDKCKVKAAVCFQPPMWLYKSSACIDKGLYGFYGKHFGKTQSAVVRPHVEYMREHIIKSHGIDLRQKLDEVKTLRDLDDKITCIINDYQTIENYHYYGSCATRIKGIRIPTMFMFAEDDPIIGKESIDYEQCFQNPNVMIGVTKRGGHTGYFESAFSPEQWFPKPIIQFLNSFRDDLN</sequence>
<reference evidence="4 5" key="1">
    <citation type="submission" date="2014-06" db="EMBL/GenBank/DDBJ databases">
        <authorList>
            <person name="Swart Estienne"/>
        </authorList>
    </citation>
    <scope>NUCLEOTIDE SEQUENCE [LARGE SCALE GENOMIC DNA]</scope>
    <source>
        <strain evidence="4 5">130c</strain>
    </source>
</reference>
<feature type="active site" description="Charge relay system" evidence="2">
    <location>
        <position position="148"/>
    </location>
</feature>
<dbReference type="FunCoup" id="A0A078B7K0">
    <property type="interactions" value="25"/>
</dbReference>
<feature type="active site" description="Charge relay system" evidence="2">
    <location>
        <position position="309"/>
    </location>
</feature>
<dbReference type="GO" id="GO:0047372">
    <property type="term" value="F:monoacylglycerol lipase activity"/>
    <property type="evidence" value="ECO:0007669"/>
    <property type="project" value="TreeGrafter"/>
</dbReference>
<evidence type="ECO:0000259" key="3">
    <source>
        <dbReference type="Pfam" id="PF00561"/>
    </source>
</evidence>